<keyword evidence="1" id="KW-0812">Transmembrane</keyword>
<feature type="domain" description="TadE-like" evidence="2">
    <location>
        <begin position="42"/>
        <end position="84"/>
    </location>
</feature>
<name>A0ABU1K121_9PROT</name>
<organism evidence="3 4">
    <name type="scientific">Inquilinus ginsengisoli</name>
    <dbReference type="NCBI Taxonomy" id="363840"/>
    <lineage>
        <taxon>Bacteria</taxon>
        <taxon>Pseudomonadati</taxon>
        <taxon>Pseudomonadota</taxon>
        <taxon>Alphaproteobacteria</taxon>
        <taxon>Rhodospirillales</taxon>
        <taxon>Rhodospirillaceae</taxon>
        <taxon>Inquilinus</taxon>
    </lineage>
</organism>
<keyword evidence="4" id="KW-1185">Reference proteome</keyword>
<dbReference type="Proteomes" id="UP001262410">
    <property type="component" value="Unassembled WGS sequence"/>
</dbReference>
<keyword evidence="1" id="KW-1133">Transmembrane helix</keyword>
<sequence>MAMRPECDALAEVVAGRDTPRVPESNAPAGGRSPAGASGDGGMVAVEFALLAPLFLIVSLGVIVYGLYFGAWLAINQAAAEAARASIAGMSFTERSTLARTTAQTIIDGYATLLDISKVTITPAQGPAANLFQVSVTYDLSSHDFSVIGGLIPVPTQTPTVTAIVSNGGY</sequence>
<dbReference type="EMBL" id="JAVDPW010000022">
    <property type="protein sequence ID" value="MDR6294583.1"/>
    <property type="molecule type" value="Genomic_DNA"/>
</dbReference>
<evidence type="ECO:0000313" key="4">
    <source>
        <dbReference type="Proteomes" id="UP001262410"/>
    </source>
</evidence>
<dbReference type="Pfam" id="PF07811">
    <property type="entry name" value="TadE"/>
    <property type="match status" value="1"/>
</dbReference>
<reference evidence="3 4" key="1">
    <citation type="submission" date="2023-07" db="EMBL/GenBank/DDBJ databases">
        <title>Sorghum-associated microbial communities from plants grown in Nebraska, USA.</title>
        <authorList>
            <person name="Schachtman D."/>
        </authorList>
    </citation>
    <scope>NUCLEOTIDE SEQUENCE [LARGE SCALE GENOMIC DNA]</scope>
    <source>
        <strain evidence="3 4">584</strain>
    </source>
</reference>
<dbReference type="InterPro" id="IPR012495">
    <property type="entry name" value="TadE-like_dom"/>
</dbReference>
<evidence type="ECO:0000313" key="3">
    <source>
        <dbReference type="EMBL" id="MDR6294583.1"/>
    </source>
</evidence>
<accession>A0ABU1K121</accession>
<proteinExistence type="predicted"/>
<comment type="caution">
    <text evidence="3">The sequence shown here is derived from an EMBL/GenBank/DDBJ whole genome shotgun (WGS) entry which is preliminary data.</text>
</comment>
<keyword evidence="1" id="KW-0472">Membrane</keyword>
<evidence type="ECO:0000256" key="1">
    <source>
        <dbReference type="SAM" id="Phobius"/>
    </source>
</evidence>
<evidence type="ECO:0000259" key="2">
    <source>
        <dbReference type="Pfam" id="PF07811"/>
    </source>
</evidence>
<feature type="transmembrane region" description="Helical" evidence="1">
    <location>
        <begin position="48"/>
        <end position="75"/>
    </location>
</feature>
<protein>
    <submittedName>
        <fullName evidence="3">Flp pilus assembly protein TadG</fullName>
    </submittedName>
</protein>
<gene>
    <name evidence="3" type="ORF">E9232_007138</name>
</gene>